<gene>
    <name evidence="2" type="ORF">KCV87_11390</name>
</gene>
<dbReference type="AlphaFoldDB" id="A0AA45LB91"/>
<dbReference type="InterPro" id="IPR011004">
    <property type="entry name" value="Trimer_LpxA-like_sf"/>
</dbReference>
<name>A0AA45LB91_9PSEU</name>
<dbReference type="SUPFAM" id="SSF51161">
    <property type="entry name" value="Trimeric LpxA-like enzymes"/>
    <property type="match status" value="1"/>
</dbReference>
<protein>
    <submittedName>
        <fullName evidence="2">Uncharacterized protein</fullName>
    </submittedName>
</protein>
<reference evidence="2" key="1">
    <citation type="submission" date="2021-04" db="EMBL/GenBank/DDBJ databases">
        <title>Genomic sequence of Actinosynnema pretiosum subsp. pretiosum ATCC 31280 (C-14919).</title>
        <authorList>
            <person name="Bai L."/>
            <person name="Wang X."/>
            <person name="Xiao Y."/>
        </authorList>
    </citation>
    <scope>NUCLEOTIDE SEQUENCE</scope>
    <source>
        <strain evidence="2">ATCC 31280</strain>
    </source>
</reference>
<evidence type="ECO:0000313" key="2">
    <source>
        <dbReference type="EMBL" id="QUF06597.1"/>
    </source>
</evidence>
<dbReference type="Proteomes" id="UP000677152">
    <property type="component" value="Chromosome"/>
</dbReference>
<evidence type="ECO:0000256" key="1">
    <source>
        <dbReference type="SAM" id="MobiDB-lite"/>
    </source>
</evidence>
<accession>A0AA45LB91</accession>
<organism evidence="2 3">
    <name type="scientific">Actinosynnema pretiosum subsp. pretiosum</name>
    <dbReference type="NCBI Taxonomy" id="103721"/>
    <lineage>
        <taxon>Bacteria</taxon>
        <taxon>Bacillati</taxon>
        <taxon>Actinomycetota</taxon>
        <taxon>Actinomycetes</taxon>
        <taxon>Pseudonocardiales</taxon>
        <taxon>Pseudonocardiaceae</taxon>
        <taxon>Actinosynnema</taxon>
    </lineage>
</organism>
<sequence>MVGREAVVGRGAVVGRDAVVGPGAPVRRPPASPCAGWHDPPVRR</sequence>
<proteinExistence type="predicted"/>
<feature type="region of interest" description="Disordered" evidence="1">
    <location>
        <begin position="21"/>
        <end position="44"/>
    </location>
</feature>
<evidence type="ECO:0000313" key="3">
    <source>
        <dbReference type="Proteomes" id="UP000677152"/>
    </source>
</evidence>
<dbReference type="EMBL" id="CP073249">
    <property type="protein sequence ID" value="QUF06597.1"/>
    <property type="molecule type" value="Genomic_DNA"/>
</dbReference>